<gene>
    <name evidence="6" type="ORF">LCGC14_1341770</name>
</gene>
<dbReference type="InterPro" id="IPR017871">
    <property type="entry name" value="ABC_transporter-like_CS"/>
</dbReference>
<feature type="domain" description="ABC transporter" evidence="5">
    <location>
        <begin position="13"/>
        <end position="244"/>
    </location>
</feature>
<keyword evidence="2" id="KW-0813">Transport</keyword>
<name>A0A0F9KE70_9ZZZZ</name>
<sequence>MGNNENLNSEYDIEILNLTKNYKIKGNKKEFRALDNINLKVEKGEIFGLLGPNGAGKTTMVSILTTLIQPTSGTAKILGRDILKNKRFVKENIGLMLGGDMIYYRLSGYKNLRFFSKIYNIKDYNKKIYDLSDKLNLTEWLHQYVENYSAGMKVKLALARVLLIDPKILFLDEPMLGLDPKIAKSIVDILMKFNKTIFLTSHQMNIVESLCNRIAFLREGKIKKVDTKENFKNFFLKGTKIQIQVSNNRKNDLVKTLSSLE</sequence>
<dbReference type="EMBL" id="LAZR01008212">
    <property type="protein sequence ID" value="KKM80248.1"/>
    <property type="molecule type" value="Genomic_DNA"/>
</dbReference>
<dbReference type="InterPro" id="IPR050763">
    <property type="entry name" value="ABC_transporter_ATP-binding"/>
</dbReference>
<dbReference type="PROSITE" id="PS50893">
    <property type="entry name" value="ABC_TRANSPORTER_2"/>
    <property type="match status" value="1"/>
</dbReference>
<dbReference type="SUPFAM" id="SSF52540">
    <property type="entry name" value="P-loop containing nucleoside triphosphate hydrolases"/>
    <property type="match status" value="1"/>
</dbReference>
<dbReference type="Gene3D" id="3.40.50.300">
    <property type="entry name" value="P-loop containing nucleotide triphosphate hydrolases"/>
    <property type="match status" value="1"/>
</dbReference>
<dbReference type="SMART" id="SM00382">
    <property type="entry name" value="AAA"/>
    <property type="match status" value="1"/>
</dbReference>
<comment type="caution">
    <text evidence="6">The sequence shown here is derived from an EMBL/GenBank/DDBJ whole genome shotgun (WGS) entry which is preliminary data.</text>
</comment>
<dbReference type="Pfam" id="PF00005">
    <property type="entry name" value="ABC_tran"/>
    <property type="match status" value="1"/>
</dbReference>
<evidence type="ECO:0000256" key="2">
    <source>
        <dbReference type="ARBA" id="ARBA00022448"/>
    </source>
</evidence>
<proteinExistence type="inferred from homology"/>
<dbReference type="AlphaFoldDB" id="A0A0F9KE70"/>
<dbReference type="GO" id="GO:0005524">
    <property type="term" value="F:ATP binding"/>
    <property type="evidence" value="ECO:0007669"/>
    <property type="project" value="UniProtKB-KW"/>
</dbReference>
<comment type="similarity">
    <text evidence="1">Belongs to the ABC transporter superfamily.</text>
</comment>
<evidence type="ECO:0000256" key="3">
    <source>
        <dbReference type="ARBA" id="ARBA00022741"/>
    </source>
</evidence>
<evidence type="ECO:0000256" key="4">
    <source>
        <dbReference type="ARBA" id="ARBA00022840"/>
    </source>
</evidence>
<reference evidence="6" key="1">
    <citation type="journal article" date="2015" name="Nature">
        <title>Complex archaea that bridge the gap between prokaryotes and eukaryotes.</title>
        <authorList>
            <person name="Spang A."/>
            <person name="Saw J.H."/>
            <person name="Jorgensen S.L."/>
            <person name="Zaremba-Niedzwiedzka K."/>
            <person name="Martijn J."/>
            <person name="Lind A.E."/>
            <person name="van Eijk R."/>
            <person name="Schleper C."/>
            <person name="Guy L."/>
            <person name="Ettema T.J."/>
        </authorList>
    </citation>
    <scope>NUCLEOTIDE SEQUENCE</scope>
</reference>
<dbReference type="PANTHER" id="PTHR42711:SF5">
    <property type="entry name" value="ABC TRANSPORTER ATP-BINDING PROTEIN NATA"/>
    <property type="match status" value="1"/>
</dbReference>
<organism evidence="6">
    <name type="scientific">marine sediment metagenome</name>
    <dbReference type="NCBI Taxonomy" id="412755"/>
    <lineage>
        <taxon>unclassified sequences</taxon>
        <taxon>metagenomes</taxon>
        <taxon>ecological metagenomes</taxon>
    </lineage>
</organism>
<feature type="non-terminal residue" evidence="6">
    <location>
        <position position="261"/>
    </location>
</feature>
<dbReference type="PROSITE" id="PS00211">
    <property type="entry name" value="ABC_TRANSPORTER_1"/>
    <property type="match status" value="1"/>
</dbReference>
<protein>
    <recommendedName>
        <fullName evidence="5">ABC transporter domain-containing protein</fullName>
    </recommendedName>
</protein>
<keyword evidence="4" id="KW-0067">ATP-binding</keyword>
<evidence type="ECO:0000313" key="6">
    <source>
        <dbReference type="EMBL" id="KKM80248.1"/>
    </source>
</evidence>
<evidence type="ECO:0000259" key="5">
    <source>
        <dbReference type="PROSITE" id="PS50893"/>
    </source>
</evidence>
<accession>A0A0F9KE70</accession>
<dbReference type="InterPro" id="IPR003593">
    <property type="entry name" value="AAA+_ATPase"/>
</dbReference>
<dbReference type="InterPro" id="IPR003439">
    <property type="entry name" value="ABC_transporter-like_ATP-bd"/>
</dbReference>
<evidence type="ECO:0000256" key="1">
    <source>
        <dbReference type="ARBA" id="ARBA00005417"/>
    </source>
</evidence>
<dbReference type="PANTHER" id="PTHR42711">
    <property type="entry name" value="ABC TRANSPORTER ATP-BINDING PROTEIN"/>
    <property type="match status" value="1"/>
</dbReference>
<dbReference type="InterPro" id="IPR027417">
    <property type="entry name" value="P-loop_NTPase"/>
</dbReference>
<dbReference type="GO" id="GO:0016887">
    <property type="term" value="F:ATP hydrolysis activity"/>
    <property type="evidence" value="ECO:0007669"/>
    <property type="project" value="InterPro"/>
</dbReference>
<keyword evidence="3" id="KW-0547">Nucleotide-binding</keyword>